<name>A0A660S5K6_UNCT6</name>
<dbReference type="EMBL" id="QNBC01000118">
    <property type="protein sequence ID" value="RKX64988.1"/>
    <property type="molecule type" value="Genomic_DNA"/>
</dbReference>
<evidence type="ECO:0000313" key="4">
    <source>
        <dbReference type="Proteomes" id="UP000282321"/>
    </source>
</evidence>
<evidence type="ECO:0000256" key="1">
    <source>
        <dbReference type="SAM" id="Coils"/>
    </source>
</evidence>
<dbReference type="Proteomes" id="UP000282321">
    <property type="component" value="Unassembled WGS sequence"/>
</dbReference>
<dbReference type="Pfam" id="PF02591">
    <property type="entry name" value="Zn_ribbon_9"/>
    <property type="match status" value="1"/>
</dbReference>
<feature type="coiled-coil region" evidence="1">
    <location>
        <begin position="33"/>
        <end position="74"/>
    </location>
</feature>
<organism evidence="3 4">
    <name type="scientific">candidate division TA06 bacterium</name>
    <dbReference type="NCBI Taxonomy" id="2250710"/>
    <lineage>
        <taxon>Bacteria</taxon>
        <taxon>Bacteria division TA06</taxon>
    </lineage>
</organism>
<dbReference type="AlphaFoldDB" id="A0A660S5K6"/>
<evidence type="ECO:0000259" key="2">
    <source>
        <dbReference type="Pfam" id="PF02591"/>
    </source>
</evidence>
<feature type="coiled-coil region" evidence="1">
    <location>
        <begin position="98"/>
        <end position="174"/>
    </location>
</feature>
<sequence>MLKDDLKYLYEIQKLDIEIDELSTNLESIPERIRQLTLDLEKHKNSIEKEKEAIEHLKESKSDVEKKLSNIKIALEKNKKKEKVIKTGREGESLLKEKENLMRDEEFYTNKLKEINDKIEKSTMNLSNLEDSLEDVINSTKEDIKLYNEKEQELKNEIEELEDKKKRIAVHIEDPAIVKKYERIRENRDGVGVVVIDKPICGGCFVKLPQEIYNELKRGEEIYYCEICGRILLWKGFIDE</sequence>
<evidence type="ECO:0000313" key="3">
    <source>
        <dbReference type="EMBL" id="RKX64988.1"/>
    </source>
</evidence>
<dbReference type="PANTHER" id="PTHR39082:SF1">
    <property type="entry name" value="SCAVENGER RECEPTOR CLASS A MEMBER 3"/>
    <property type="match status" value="1"/>
</dbReference>
<keyword evidence="1" id="KW-0175">Coiled coil</keyword>
<proteinExistence type="predicted"/>
<dbReference type="PANTHER" id="PTHR39082">
    <property type="entry name" value="PHOSPHOLIPASE C-BETA-2-RELATED"/>
    <property type="match status" value="1"/>
</dbReference>
<reference evidence="3 4" key="1">
    <citation type="submission" date="2018-06" db="EMBL/GenBank/DDBJ databases">
        <title>Extensive metabolic versatility and redundancy in microbially diverse, dynamic hydrothermal sediments.</title>
        <authorList>
            <person name="Dombrowski N."/>
            <person name="Teske A."/>
            <person name="Baker B.J."/>
        </authorList>
    </citation>
    <scope>NUCLEOTIDE SEQUENCE [LARGE SCALE GENOMIC DNA]</scope>
    <source>
        <strain evidence="3">B35_G9</strain>
    </source>
</reference>
<accession>A0A660S5K6</accession>
<comment type="caution">
    <text evidence="3">The sequence shown here is derived from an EMBL/GenBank/DDBJ whole genome shotgun (WGS) entry which is preliminary data.</text>
</comment>
<dbReference type="Gene3D" id="1.10.287.1490">
    <property type="match status" value="1"/>
</dbReference>
<gene>
    <name evidence="3" type="ORF">DRP44_07275</name>
</gene>
<protein>
    <recommendedName>
        <fullName evidence="2">C4-type zinc ribbon domain-containing protein</fullName>
    </recommendedName>
</protein>
<dbReference type="InterPro" id="IPR003743">
    <property type="entry name" value="Zf-RING_7"/>
</dbReference>
<feature type="domain" description="C4-type zinc ribbon" evidence="2">
    <location>
        <begin position="201"/>
        <end position="232"/>
    </location>
</feature>
<dbReference type="InterPro" id="IPR052376">
    <property type="entry name" value="Oxidative_Scav/Glycosyltrans"/>
</dbReference>